<feature type="active site" description="Charge relay system" evidence="5">
    <location>
        <position position="184"/>
    </location>
</feature>
<protein>
    <submittedName>
        <fullName evidence="9">S8 family serine peptidase</fullName>
    </submittedName>
</protein>
<dbReference type="InterPro" id="IPR037045">
    <property type="entry name" value="S8pro/Inhibitor_I9_sf"/>
</dbReference>
<evidence type="ECO:0000256" key="2">
    <source>
        <dbReference type="ARBA" id="ARBA00022670"/>
    </source>
</evidence>
<dbReference type="OrthoDB" id="9790784at2"/>
<evidence type="ECO:0000313" key="9">
    <source>
        <dbReference type="EMBL" id="TQV87969.1"/>
    </source>
</evidence>
<dbReference type="Gene3D" id="3.30.70.80">
    <property type="entry name" value="Peptidase S8 propeptide/proteinase inhibitor I9"/>
    <property type="match status" value="1"/>
</dbReference>
<comment type="similarity">
    <text evidence="1 5">Belongs to the peptidase S8 family.</text>
</comment>
<gene>
    <name evidence="9" type="ORF">FLL46_09140</name>
</gene>
<dbReference type="PANTHER" id="PTHR43806:SF11">
    <property type="entry name" value="CEREVISIN-RELATED"/>
    <property type="match status" value="1"/>
</dbReference>
<evidence type="ECO:0000256" key="1">
    <source>
        <dbReference type="ARBA" id="ARBA00011073"/>
    </source>
</evidence>
<feature type="active site" description="Charge relay system" evidence="5">
    <location>
        <position position="226"/>
    </location>
</feature>
<dbReference type="PRINTS" id="PR00723">
    <property type="entry name" value="SUBTILISIN"/>
</dbReference>
<dbReference type="RefSeq" id="WP_142893210.1">
    <property type="nucleotide sequence ID" value="NZ_ML660163.1"/>
</dbReference>
<evidence type="ECO:0000256" key="6">
    <source>
        <dbReference type="SAM" id="SignalP"/>
    </source>
</evidence>
<evidence type="ECO:0000259" key="7">
    <source>
        <dbReference type="Pfam" id="PF00082"/>
    </source>
</evidence>
<dbReference type="InterPro" id="IPR000209">
    <property type="entry name" value="Peptidase_S8/S53_dom"/>
</dbReference>
<keyword evidence="6" id="KW-0732">Signal</keyword>
<evidence type="ECO:0000256" key="3">
    <source>
        <dbReference type="ARBA" id="ARBA00022801"/>
    </source>
</evidence>
<dbReference type="PROSITE" id="PS00137">
    <property type="entry name" value="SUBTILASE_HIS"/>
    <property type="match status" value="1"/>
</dbReference>
<dbReference type="InterPro" id="IPR023828">
    <property type="entry name" value="Peptidase_S8_Ser-AS"/>
</dbReference>
<evidence type="ECO:0000256" key="5">
    <source>
        <dbReference type="PROSITE-ProRule" id="PRU01240"/>
    </source>
</evidence>
<feature type="chain" id="PRO_5021945887" evidence="6">
    <location>
        <begin position="28"/>
        <end position="485"/>
    </location>
</feature>
<dbReference type="PANTHER" id="PTHR43806">
    <property type="entry name" value="PEPTIDASE S8"/>
    <property type="match status" value="1"/>
</dbReference>
<dbReference type="AlphaFoldDB" id="A0A545UER1"/>
<dbReference type="PROSITE" id="PS51892">
    <property type="entry name" value="SUBTILASE"/>
    <property type="match status" value="1"/>
</dbReference>
<dbReference type="Pfam" id="PF05922">
    <property type="entry name" value="Inhibitor_I9"/>
    <property type="match status" value="1"/>
</dbReference>
<feature type="domain" description="Inhibitor I9" evidence="8">
    <location>
        <begin position="33"/>
        <end position="125"/>
    </location>
</feature>
<dbReference type="GO" id="GO:0004252">
    <property type="term" value="F:serine-type endopeptidase activity"/>
    <property type="evidence" value="ECO:0007669"/>
    <property type="project" value="UniProtKB-UniRule"/>
</dbReference>
<dbReference type="InterPro" id="IPR015500">
    <property type="entry name" value="Peptidase_S8_subtilisin-rel"/>
</dbReference>
<dbReference type="Gene3D" id="3.40.50.200">
    <property type="entry name" value="Peptidase S8/S53 domain"/>
    <property type="match status" value="1"/>
</dbReference>
<evidence type="ECO:0000256" key="4">
    <source>
        <dbReference type="ARBA" id="ARBA00022825"/>
    </source>
</evidence>
<accession>A0A545UER1</accession>
<evidence type="ECO:0000313" key="10">
    <source>
        <dbReference type="Proteomes" id="UP000315439"/>
    </source>
</evidence>
<dbReference type="PROSITE" id="PS00138">
    <property type="entry name" value="SUBTILASE_SER"/>
    <property type="match status" value="1"/>
</dbReference>
<reference evidence="9 10" key="1">
    <citation type="submission" date="2019-07" db="EMBL/GenBank/DDBJ databases">
        <title>Draft genome for Aliikangiella sp. M105.</title>
        <authorList>
            <person name="Wang G."/>
        </authorList>
    </citation>
    <scope>NUCLEOTIDE SEQUENCE [LARGE SCALE GENOMIC DNA]</scope>
    <source>
        <strain evidence="9 10">M105</strain>
    </source>
</reference>
<keyword evidence="2 5" id="KW-0645">Protease</keyword>
<keyword evidence="4 5" id="KW-0720">Serine protease</keyword>
<feature type="domain" description="Peptidase S8/S53" evidence="7">
    <location>
        <begin position="178"/>
        <end position="464"/>
    </location>
</feature>
<dbReference type="InterPro" id="IPR010259">
    <property type="entry name" value="S8pro/Inhibitor_I9"/>
</dbReference>
<keyword evidence="10" id="KW-1185">Reference proteome</keyword>
<feature type="signal peptide" evidence="6">
    <location>
        <begin position="1"/>
        <end position="27"/>
    </location>
</feature>
<keyword evidence="3 5" id="KW-0378">Hydrolase</keyword>
<dbReference type="Proteomes" id="UP000315439">
    <property type="component" value="Unassembled WGS sequence"/>
</dbReference>
<evidence type="ECO:0000259" key="8">
    <source>
        <dbReference type="Pfam" id="PF05922"/>
    </source>
</evidence>
<sequence length="485" mass="51939">MKFKANKTLVASMVFAALSSASTIAYSADTIDVIVKLKNEQMPFSVSANRSLNAQSMSTQRLHQMQGENRKRAVQSFVSNKKITPKHIYNNVYHGFSATVTQEQFEALQNDSQVEGVYKDEIYTIFDPGLYQSNKKKHKIKDLKTTKKKRKLIDWPQVVPQGPIDSGAASSAYRGADQHVYVLDTGVDVRQKDIKDNLGLGYAPEFCNWPSNKKLCPMPFSDDNGHGTHVSGTVAAGDNAINALGMAPEAIVHPVKVCTYAGSCPGSSILAGLNWAVFDMLGRGEPAVANLSLGGPTSLDPGDCTDTGYVGDNFVAESYCNAAHQGMVVVVAAGNSSDDAAGYSPAGFNSTITVSSYTTYDDSTGEAVFTNFSNYGDGPNTWGDKKSGAITIAAPGDTIVSLNRTHANLLLSGTSMASPAVAGAAALVMEKHPQSLDFSAFQNVRQMLVDNAITPAFYSTEPDNDGNPLNFPHEEGILSLRFLDE</sequence>
<dbReference type="InterPro" id="IPR036852">
    <property type="entry name" value="Peptidase_S8/S53_dom_sf"/>
</dbReference>
<dbReference type="InterPro" id="IPR022398">
    <property type="entry name" value="Peptidase_S8_His-AS"/>
</dbReference>
<dbReference type="InterPro" id="IPR050131">
    <property type="entry name" value="Peptidase_S8_subtilisin-like"/>
</dbReference>
<dbReference type="SUPFAM" id="SSF52743">
    <property type="entry name" value="Subtilisin-like"/>
    <property type="match status" value="1"/>
</dbReference>
<feature type="active site" description="Charge relay system" evidence="5">
    <location>
        <position position="415"/>
    </location>
</feature>
<comment type="caution">
    <text evidence="9">The sequence shown here is derived from an EMBL/GenBank/DDBJ whole genome shotgun (WGS) entry which is preliminary data.</text>
</comment>
<dbReference type="Pfam" id="PF00082">
    <property type="entry name" value="Peptidase_S8"/>
    <property type="match status" value="1"/>
</dbReference>
<organism evidence="9 10">
    <name type="scientific">Aliikangiella coralliicola</name>
    <dbReference type="NCBI Taxonomy" id="2592383"/>
    <lineage>
        <taxon>Bacteria</taxon>
        <taxon>Pseudomonadati</taxon>
        <taxon>Pseudomonadota</taxon>
        <taxon>Gammaproteobacteria</taxon>
        <taxon>Oceanospirillales</taxon>
        <taxon>Pleioneaceae</taxon>
        <taxon>Aliikangiella</taxon>
    </lineage>
</organism>
<proteinExistence type="inferred from homology"/>
<dbReference type="EMBL" id="VIKS01000005">
    <property type="protein sequence ID" value="TQV87969.1"/>
    <property type="molecule type" value="Genomic_DNA"/>
</dbReference>
<dbReference type="GO" id="GO:0006508">
    <property type="term" value="P:proteolysis"/>
    <property type="evidence" value="ECO:0007669"/>
    <property type="project" value="UniProtKB-KW"/>
</dbReference>
<name>A0A545UER1_9GAMM</name>